<dbReference type="Gene3D" id="3.40.50.300">
    <property type="entry name" value="P-loop containing nucleotide triphosphate hydrolases"/>
    <property type="match status" value="1"/>
</dbReference>
<name>A0A1F5UPX5_FRAXR</name>
<dbReference type="InterPro" id="IPR037359">
    <property type="entry name" value="NST/OST"/>
</dbReference>
<proteinExistence type="predicted"/>
<evidence type="ECO:0000256" key="2">
    <source>
        <dbReference type="ARBA" id="ARBA00023180"/>
    </source>
</evidence>
<dbReference type="PANTHER" id="PTHR10605">
    <property type="entry name" value="HEPARAN SULFATE SULFOTRANSFERASE"/>
    <property type="match status" value="1"/>
</dbReference>
<comment type="caution">
    <text evidence="4">The sequence shown here is derived from an EMBL/GenBank/DDBJ whole genome shotgun (WGS) entry which is preliminary data.</text>
</comment>
<evidence type="ECO:0000259" key="3">
    <source>
        <dbReference type="Pfam" id="PF00685"/>
    </source>
</evidence>
<gene>
    <name evidence="4" type="ORF">A2Z21_05580</name>
</gene>
<keyword evidence="2" id="KW-0325">Glycoprotein</keyword>
<dbReference type="Proteomes" id="UP000179157">
    <property type="component" value="Unassembled WGS sequence"/>
</dbReference>
<sequence length="283" mass="33131">MRSGTTWLYGQLRTHPELYLPDKKEVHFFDRNYTRGLGWYEKFFPSPEEAGAFRGIGEITPRYICDPQVPHRIHEHLPRCRFIAILRNPVDRAYSHYTRALRAGNYAHGFQEYLDRRPDVFDRGLYSMQLERYLTYFPRENFLILIFERVMSNPERALQQAAEFLAVDPRGFDGHRMKRKMNASYPPRMSSLYTSARRTEQFLQSKNLKWLLKVLDNVKITKGAKKLFELVGSKVPLPRMDASIRAKLFARYEADIAALERLLGEDLSIWKGTFEKSGAPEGT</sequence>
<dbReference type="InterPro" id="IPR027417">
    <property type="entry name" value="P-loop_NTPase"/>
</dbReference>
<dbReference type="EMBL" id="MFGX01000111">
    <property type="protein sequence ID" value="OGF53203.1"/>
    <property type="molecule type" value="Genomic_DNA"/>
</dbReference>
<protein>
    <recommendedName>
        <fullName evidence="3">Sulfotransferase domain-containing protein</fullName>
    </recommendedName>
</protein>
<feature type="domain" description="Sulfotransferase" evidence="3">
    <location>
        <begin position="2"/>
        <end position="189"/>
    </location>
</feature>
<dbReference type="PANTHER" id="PTHR10605:SF56">
    <property type="entry name" value="BIFUNCTIONAL HEPARAN SULFATE N-DEACETYLASE_N-SULFOTRANSFERASE"/>
    <property type="match status" value="1"/>
</dbReference>
<dbReference type="Pfam" id="PF00685">
    <property type="entry name" value="Sulfotransfer_1"/>
    <property type="match status" value="1"/>
</dbReference>
<accession>A0A1F5UPX5</accession>
<organism evidence="4 5">
    <name type="scientific">Fraserbacteria sp. (strain RBG_16_55_9)</name>
    <dbReference type="NCBI Taxonomy" id="1817864"/>
    <lineage>
        <taxon>Bacteria</taxon>
        <taxon>Candidatus Fraseribacteriota</taxon>
    </lineage>
</organism>
<evidence type="ECO:0000313" key="5">
    <source>
        <dbReference type="Proteomes" id="UP000179157"/>
    </source>
</evidence>
<dbReference type="GO" id="GO:0008146">
    <property type="term" value="F:sulfotransferase activity"/>
    <property type="evidence" value="ECO:0007669"/>
    <property type="project" value="InterPro"/>
</dbReference>
<evidence type="ECO:0000313" key="4">
    <source>
        <dbReference type="EMBL" id="OGF53203.1"/>
    </source>
</evidence>
<dbReference type="InterPro" id="IPR000863">
    <property type="entry name" value="Sulfotransferase_dom"/>
</dbReference>
<reference evidence="4 5" key="1">
    <citation type="journal article" date="2016" name="Nat. Commun.">
        <title>Thousands of microbial genomes shed light on interconnected biogeochemical processes in an aquifer system.</title>
        <authorList>
            <person name="Anantharaman K."/>
            <person name="Brown C.T."/>
            <person name="Hug L.A."/>
            <person name="Sharon I."/>
            <person name="Castelle C.J."/>
            <person name="Probst A.J."/>
            <person name="Thomas B.C."/>
            <person name="Singh A."/>
            <person name="Wilkins M.J."/>
            <person name="Karaoz U."/>
            <person name="Brodie E.L."/>
            <person name="Williams K.H."/>
            <person name="Hubbard S.S."/>
            <person name="Banfield J.F."/>
        </authorList>
    </citation>
    <scope>NUCLEOTIDE SEQUENCE [LARGE SCALE GENOMIC DNA]</scope>
    <source>
        <strain evidence="5">RBG_16_55_9</strain>
    </source>
</reference>
<keyword evidence="1" id="KW-0808">Transferase</keyword>
<evidence type="ECO:0000256" key="1">
    <source>
        <dbReference type="ARBA" id="ARBA00022679"/>
    </source>
</evidence>
<dbReference type="STRING" id="1817864.A2Z21_05580"/>
<dbReference type="SUPFAM" id="SSF52540">
    <property type="entry name" value="P-loop containing nucleoside triphosphate hydrolases"/>
    <property type="match status" value="1"/>
</dbReference>
<dbReference type="AlphaFoldDB" id="A0A1F5UPX5"/>